<gene>
    <name evidence="1" type="ORF">FA95DRAFT_87471</name>
</gene>
<dbReference type="EMBL" id="MU275941">
    <property type="protein sequence ID" value="KAI0045834.1"/>
    <property type="molecule type" value="Genomic_DNA"/>
</dbReference>
<comment type="caution">
    <text evidence="1">The sequence shown here is derived from an EMBL/GenBank/DDBJ whole genome shotgun (WGS) entry which is preliminary data.</text>
</comment>
<organism evidence="1 2">
    <name type="scientific">Auriscalpium vulgare</name>
    <dbReference type="NCBI Taxonomy" id="40419"/>
    <lineage>
        <taxon>Eukaryota</taxon>
        <taxon>Fungi</taxon>
        <taxon>Dikarya</taxon>
        <taxon>Basidiomycota</taxon>
        <taxon>Agaricomycotina</taxon>
        <taxon>Agaricomycetes</taxon>
        <taxon>Russulales</taxon>
        <taxon>Auriscalpiaceae</taxon>
        <taxon>Auriscalpium</taxon>
    </lineage>
</organism>
<evidence type="ECO:0000313" key="1">
    <source>
        <dbReference type="EMBL" id="KAI0045834.1"/>
    </source>
</evidence>
<proteinExistence type="predicted"/>
<sequence length="242" mass="26321">MVECDSASSSCMRSGLATDLPLCSLNSSGVAPLAARVSGYSTSSMAGPSTLTQRPPPTHFRSAQGSTGISRIDYMLARAPSPRTPSLAYSQRLTSIRCAPLFAESSALVGSGSVHHIQPDTAILLLCTPQTDANAVDFERSLSDKTRRQELSFDTSLPRAVCGSNCCRLCRAGRALSCSDRPSHMFDRRIYAAARRHRRCSAEESNQDKDARDRHQQLHRHPPVGKLCLRSSPQGPRHLFLP</sequence>
<protein>
    <submittedName>
        <fullName evidence="1">Uncharacterized protein</fullName>
    </submittedName>
</protein>
<evidence type="ECO:0000313" key="2">
    <source>
        <dbReference type="Proteomes" id="UP000814033"/>
    </source>
</evidence>
<keyword evidence="2" id="KW-1185">Reference proteome</keyword>
<name>A0ACB8RNK7_9AGAM</name>
<reference evidence="1" key="1">
    <citation type="submission" date="2021-02" db="EMBL/GenBank/DDBJ databases">
        <authorList>
            <consortium name="DOE Joint Genome Institute"/>
            <person name="Ahrendt S."/>
            <person name="Looney B.P."/>
            <person name="Miyauchi S."/>
            <person name="Morin E."/>
            <person name="Drula E."/>
            <person name="Courty P.E."/>
            <person name="Chicoki N."/>
            <person name="Fauchery L."/>
            <person name="Kohler A."/>
            <person name="Kuo A."/>
            <person name="Labutti K."/>
            <person name="Pangilinan J."/>
            <person name="Lipzen A."/>
            <person name="Riley R."/>
            <person name="Andreopoulos W."/>
            <person name="He G."/>
            <person name="Johnson J."/>
            <person name="Barry K.W."/>
            <person name="Grigoriev I.V."/>
            <person name="Nagy L."/>
            <person name="Hibbett D."/>
            <person name="Henrissat B."/>
            <person name="Matheny P.B."/>
            <person name="Labbe J."/>
            <person name="Martin F."/>
        </authorList>
    </citation>
    <scope>NUCLEOTIDE SEQUENCE</scope>
    <source>
        <strain evidence="1">FP105234-sp</strain>
    </source>
</reference>
<dbReference type="Proteomes" id="UP000814033">
    <property type="component" value="Unassembled WGS sequence"/>
</dbReference>
<reference evidence="1" key="2">
    <citation type="journal article" date="2022" name="New Phytol.">
        <title>Evolutionary transition to the ectomycorrhizal habit in the genomes of a hyperdiverse lineage of mushroom-forming fungi.</title>
        <authorList>
            <person name="Looney B."/>
            <person name="Miyauchi S."/>
            <person name="Morin E."/>
            <person name="Drula E."/>
            <person name="Courty P.E."/>
            <person name="Kohler A."/>
            <person name="Kuo A."/>
            <person name="LaButti K."/>
            <person name="Pangilinan J."/>
            <person name="Lipzen A."/>
            <person name="Riley R."/>
            <person name="Andreopoulos W."/>
            <person name="He G."/>
            <person name="Johnson J."/>
            <person name="Nolan M."/>
            <person name="Tritt A."/>
            <person name="Barry K.W."/>
            <person name="Grigoriev I.V."/>
            <person name="Nagy L.G."/>
            <person name="Hibbett D."/>
            <person name="Henrissat B."/>
            <person name="Matheny P.B."/>
            <person name="Labbe J."/>
            <person name="Martin F.M."/>
        </authorList>
    </citation>
    <scope>NUCLEOTIDE SEQUENCE</scope>
    <source>
        <strain evidence="1">FP105234-sp</strain>
    </source>
</reference>
<accession>A0ACB8RNK7</accession>